<name>A0A2H3CD74_9AGAR</name>
<evidence type="ECO:0000313" key="3">
    <source>
        <dbReference type="Proteomes" id="UP000218334"/>
    </source>
</evidence>
<protein>
    <recommendedName>
        <fullName evidence="4">Secreted protein</fullName>
    </recommendedName>
</protein>
<sequence>MRGWGTEKGRENGQKRTYFLLLLLISACGSLRRPSSEGGVAELDSFFGRATGMGGKKSQQAERANGALEGNGTVCLAVLKHACSTLFATRALFLALLFNVIYQTGIRLVRAMET</sequence>
<feature type="chain" id="PRO_5013897528" description="Secreted protein" evidence="1">
    <location>
        <begin position="31"/>
        <end position="114"/>
    </location>
</feature>
<dbReference type="EMBL" id="KZ293418">
    <property type="protein sequence ID" value="PBK74727.1"/>
    <property type="molecule type" value="Genomic_DNA"/>
</dbReference>
<organism evidence="2 3">
    <name type="scientific">Armillaria solidipes</name>
    <dbReference type="NCBI Taxonomy" id="1076256"/>
    <lineage>
        <taxon>Eukaryota</taxon>
        <taxon>Fungi</taxon>
        <taxon>Dikarya</taxon>
        <taxon>Basidiomycota</taxon>
        <taxon>Agaricomycotina</taxon>
        <taxon>Agaricomycetes</taxon>
        <taxon>Agaricomycetidae</taxon>
        <taxon>Agaricales</taxon>
        <taxon>Marasmiineae</taxon>
        <taxon>Physalacriaceae</taxon>
        <taxon>Armillaria</taxon>
    </lineage>
</organism>
<accession>A0A2H3CD74</accession>
<dbReference type="PROSITE" id="PS51257">
    <property type="entry name" value="PROKAR_LIPOPROTEIN"/>
    <property type="match status" value="1"/>
</dbReference>
<evidence type="ECO:0000313" key="2">
    <source>
        <dbReference type="EMBL" id="PBK74727.1"/>
    </source>
</evidence>
<keyword evidence="3" id="KW-1185">Reference proteome</keyword>
<gene>
    <name evidence="2" type="ORF">ARMSODRAFT_488530</name>
</gene>
<feature type="signal peptide" evidence="1">
    <location>
        <begin position="1"/>
        <end position="30"/>
    </location>
</feature>
<evidence type="ECO:0000256" key="1">
    <source>
        <dbReference type="SAM" id="SignalP"/>
    </source>
</evidence>
<proteinExistence type="predicted"/>
<reference evidence="3" key="1">
    <citation type="journal article" date="2017" name="Nat. Ecol. Evol.">
        <title>Genome expansion and lineage-specific genetic innovations in the forest pathogenic fungi Armillaria.</title>
        <authorList>
            <person name="Sipos G."/>
            <person name="Prasanna A.N."/>
            <person name="Walter M.C."/>
            <person name="O'Connor E."/>
            <person name="Balint B."/>
            <person name="Krizsan K."/>
            <person name="Kiss B."/>
            <person name="Hess J."/>
            <person name="Varga T."/>
            <person name="Slot J."/>
            <person name="Riley R."/>
            <person name="Boka B."/>
            <person name="Rigling D."/>
            <person name="Barry K."/>
            <person name="Lee J."/>
            <person name="Mihaltcheva S."/>
            <person name="LaButti K."/>
            <person name="Lipzen A."/>
            <person name="Waldron R."/>
            <person name="Moloney N.M."/>
            <person name="Sperisen C."/>
            <person name="Kredics L."/>
            <person name="Vagvoelgyi C."/>
            <person name="Patrignani A."/>
            <person name="Fitzpatrick D."/>
            <person name="Nagy I."/>
            <person name="Doyle S."/>
            <person name="Anderson J.B."/>
            <person name="Grigoriev I.V."/>
            <person name="Gueldener U."/>
            <person name="Muensterkoetter M."/>
            <person name="Nagy L.G."/>
        </authorList>
    </citation>
    <scope>NUCLEOTIDE SEQUENCE [LARGE SCALE GENOMIC DNA]</scope>
    <source>
        <strain evidence="3">28-4</strain>
    </source>
</reference>
<evidence type="ECO:0008006" key="4">
    <source>
        <dbReference type="Google" id="ProtNLM"/>
    </source>
</evidence>
<keyword evidence="1" id="KW-0732">Signal</keyword>
<dbReference type="AlphaFoldDB" id="A0A2H3CD74"/>
<dbReference type="Proteomes" id="UP000218334">
    <property type="component" value="Unassembled WGS sequence"/>
</dbReference>